<reference evidence="2 3" key="1">
    <citation type="submission" date="2020-08" db="EMBL/GenBank/DDBJ databases">
        <title>Genomic Encyclopedia of Type Strains, Phase IV (KMG-IV): sequencing the most valuable type-strain genomes for metagenomic binning, comparative biology and taxonomic classification.</title>
        <authorList>
            <person name="Goeker M."/>
        </authorList>
    </citation>
    <scope>NUCLEOTIDE SEQUENCE [LARGE SCALE GENOMIC DNA]</scope>
    <source>
        <strain evidence="2 3">DSM 102134</strain>
    </source>
</reference>
<dbReference type="Gene3D" id="3.10.180.10">
    <property type="entry name" value="2,3-Dihydroxybiphenyl 1,2-Dioxygenase, domain 1"/>
    <property type="match status" value="1"/>
</dbReference>
<proteinExistence type="predicted"/>
<organism evidence="2 3">
    <name type="scientific">Pseudorhizobium flavum</name>
    <dbReference type="NCBI Taxonomy" id="1335061"/>
    <lineage>
        <taxon>Bacteria</taxon>
        <taxon>Pseudomonadati</taxon>
        <taxon>Pseudomonadota</taxon>
        <taxon>Alphaproteobacteria</taxon>
        <taxon>Hyphomicrobiales</taxon>
        <taxon>Rhizobiaceae</taxon>
        <taxon>Rhizobium/Agrobacterium group</taxon>
        <taxon>Pseudorhizobium</taxon>
    </lineage>
</organism>
<comment type="caution">
    <text evidence="2">The sequence shown here is derived from an EMBL/GenBank/DDBJ whole genome shotgun (WGS) entry which is preliminary data.</text>
</comment>
<accession>A0A7W9Z0P4</accession>
<sequence length="127" mass="13705">MAGVIESEIGGVFVPVSNVETARDWYFRLLDRPIIGEILFGHLCVIPMKSGPALVLDSKGFVGPHCSKPAFHFNTDDVEAAHRHALAVGAAHLSPVQDKVFFTLKDPDGNLLMVADVPPTPRFEGGN</sequence>
<dbReference type="InterPro" id="IPR041581">
    <property type="entry name" value="Glyoxalase_6"/>
</dbReference>
<feature type="domain" description="Glyoxalase-like" evidence="1">
    <location>
        <begin position="69"/>
        <end position="114"/>
    </location>
</feature>
<dbReference type="RefSeq" id="WP_077547652.1">
    <property type="nucleotide sequence ID" value="NZ_CANLQM010000006.1"/>
</dbReference>
<dbReference type="EMBL" id="JACHEJ010000007">
    <property type="protein sequence ID" value="MBB6180991.1"/>
    <property type="molecule type" value="Genomic_DNA"/>
</dbReference>
<gene>
    <name evidence="2" type="ORF">HNQ75_002974</name>
</gene>
<protein>
    <recommendedName>
        <fullName evidence="1">Glyoxalase-like domain-containing protein</fullName>
    </recommendedName>
</protein>
<name>A0A7W9Z0P4_9HYPH</name>
<dbReference type="AlphaFoldDB" id="A0A7W9Z0P4"/>
<dbReference type="InterPro" id="IPR029068">
    <property type="entry name" value="Glyas_Bleomycin-R_OHBP_Dase"/>
</dbReference>
<dbReference type="Proteomes" id="UP000535501">
    <property type="component" value="Unassembled WGS sequence"/>
</dbReference>
<dbReference type="Pfam" id="PF18029">
    <property type="entry name" value="Glyoxalase_6"/>
    <property type="match status" value="1"/>
</dbReference>
<dbReference type="SUPFAM" id="SSF54593">
    <property type="entry name" value="Glyoxalase/Bleomycin resistance protein/Dihydroxybiphenyl dioxygenase"/>
    <property type="match status" value="1"/>
</dbReference>
<evidence type="ECO:0000313" key="2">
    <source>
        <dbReference type="EMBL" id="MBB6180991.1"/>
    </source>
</evidence>
<keyword evidence="3" id="KW-1185">Reference proteome</keyword>
<evidence type="ECO:0000313" key="3">
    <source>
        <dbReference type="Proteomes" id="UP000535501"/>
    </source>
</evidence>
<evidence type="ECO:0000259" key="1">
    <source>
        <dbReference type="Pfam" id="PF18029"/>
    </source>
</evidence>